<dbReference type="GO" id="GO:0005249">
    <property type="term" value="F:voltage-gated potassium channel activity"/>
    <property type="evidence" value="ECO:0007669"/>
    <property type="project" value="InterPro"/>
</dbReference>
<keyword evidence="5" id="KW-0406">Ion transport</keyword>
<evidence type="ECO:0000259" key="9">
    <source>
        <dbReference type="Pfam" id="PF07885"/>
    </source>
</evidence>
<dbReference type="PANTHER" id="PTHR11537:SF254">
    <property type="entry name" value="POTASSIUM VOLTAGE-GATED CHANNEL PROTEIN SHAB"/>
    <property type="match status" value="1"/>
</dbReference>
<evidence type="ECO:0000256" key="8">
    <source>
        <dbReference type="SAM" id="Phobius"/>
    </source>
</evidence>
<proteinExistence type="predicted"/>
<organism evidence="10 11">
    <name type="scientific">Paraburkholderia franconis</name>
    <dbReference type="NCBI Taxonomy" id="2654983"/>
    <lineage>
        <taxon>Bacteria</taxon>
        <taxon>Pseudomonadati</taxon>
        <taxon>Pseudomonadota</taxon>
        <taxon>Betaproteobacteria</taxon>
        <taxon>Burkholderiales</taxon>
        <taxon>Burkholderiaceae</taxon>
        <taxon>Paraburkholderia</taxon>
    </lineage>
</organism>
<dbReference type="InterPro" id="IPR013099">
    <property type="entry name" value="K_chnl_dom"/>
</dbReference>
<dbReference type="InterPro" id="IPR028325">
    <property type="entry name" value="VG_K_chnl"/>
</dbReference>
<evidence type="ECO:0000256" key="1">
    <source>
        <dbReference type="ARBA" id="ARBA00004141"/>
    </source>
</evidence>
<gene>
    <name evidence="10" type="ORF">GCT13_14720</name>
</gene>
<keyword evidence="2" id="KW-0813">Transport</keyword>
<protein>
    <submittedName>
        <fullName evidence="10">Two pore domain potassium channel family protein</fullName>
    </submittedName>
</protein>
<feature type="transmembrane region" description="Helical" evidence="8">
    <location>
        <begin position="91"/>
        <end position="112"/>
    </location>
</feature>
<dbReference type="Pfam" id="PF07885">
    <property type="entry name" value="Ion_trans_2"/>
    <property type="match status" value="1"/>
</dbReference>
<comment type="subcellular location">
    <subcellularLocation>
        <location evidence="1">Membrane</location>
        <topology evidence="1">Multi-pass membrane protein</topology>
    </subcellularLocation>
</comment>
<feature type="transmembrane region" description="Helical" evidence="8">
    <location>
        <begin position="59"/>
        <end position="79"/>
    </location>
</feature>
<evidence type="ECO:0000256" key="2">
    <source>
        <dbReference type="ARBA" id="ARBA00022448"/>
    </source>
</evidence>
<feature type="domain" description="Potassium channel" evidence="9">
    <location>
        <begin position="34"/>
        <end position="113"/>
    </location>
</feature>
<reference evidence="10 11" key="1">
    <citation type="submission" date="2019-10" db="EMBL/GenBank/DDBJ databases">
        <title>Paraburkholderia sp. isolated from nodules of Mimosa pudica from Brazilian Atlantic Forest soils.</title>
        <authorList>
            <person name="Paulitsch F."/>
            <person name="Hungria M."/>
            <person name="Dall'Agnol R."/>
        </authorList>
    </citation>
    <scope>NUCLEOTIDE SEQUENCE [LARGE SCALE GENOMIC DNA]</scope>
    <source>
        <strain evidence="10 11">CNPSo 3157</strain>
    </source>
</reference>
<evidence type="ECO:0000313" key="11">
    <source>
        <dbReference type="Proteomes" id="UP000484381"/>
    </source>
</evidence>
<keyword evidence="6 8" id="KW-0472">Membrane</keyword>
<accession>A0A7X1NA22</accession>
<dbReference type="PANTHER" id="PTHR11537">
    <property type="entry name" value="VOLTAGE-GATED POTASSIUM CHANNEL"/>
    <property type="match status" value="1"/>
</dbReference>
<dbReference type="EMBL" id="WHNP01000011">
    <property type="protein sequence ID" value="MPW18140.1"/>
    <property type="molecule type" value="Genomic_DNA"/>
</dbReference>
<keyword evidence="4 8" id="KW-1133">Transmembrane helix</keyword>
<evidence type="ECO:0000256" key="4">
    <source>
        <dbReference type="ARBA" id="ARBA00022989"/>
    </source>
</evidence>
<keyword evidence="3 8" id="KW-0812">Transmembrane</keyword>
<feature type="transmembrane region" description="Helical" evidence="8">
    <location>
        <begin position="28"/>
        <end position="47"/>
    </location>
</feature>
<evidence type="ECO:0000256" key="6">
    <source>
        <dbReference type="ARBA" id="ARBA00023136"/>
    </source>
</evidence>
<sequence>MAKNSEEASPARHVVHEFTRSLWHLRDLLAFLIVPLFLLSVVMYFVGGPVESGSRTPSWFAQTLYFCAITALTVGYGDVVPTTTPDRIDSVLLGVFDVLMMGMVTAVAVQAVQEAARRAGRQR</sequence>
<dbReference type="AlphaFoldDB" id="A0A7X1NA22"/>
<keyword evidence="11" id="KW-1185">Reference proteome</keyword>
<evidence type="ECO:0000256" key="5">
    <source>
        <dbReference type="ARBA" id="ARBA00023065"/>
    </source>
</evidence>
<evidence type="ECO:0000313" key="10">
    <source>
        <dbReference type="EMBL" id="MPW18140.1"/>
    </source>
</evidence>
<comment type="caution">
    <text evidence="10">The sequence shown here is derived from an EMBL/GenBank/DDBJ whole genome shotgun (WGS) entry which is preliminary data.</text>
</comment>
<dbReference type="SUPFAM" id="SSF81324">
    <property type="entry name" value="Voltage-gated potassium channels"/>
    <property type="match status" value="1"/>
</dbReference>
<evidence type="ECO:0000256" key="7">
    <source>
        <dbReference type="ARBA" id="ARBA00023303"/>
    </source>
</evidence>
<dbReference type="Gene3D" id="1.10.287.70">
    <property type="match status" value="1"/>
</dbReference>
<evidence type="ECO:0000256" key="3">
    <source>
        <dbReference type="ARBA" id="ARBA00022692"/>
    </source>
</evidence>
<name>A0A7X1NA22_9BURK</name>
<dbReference type="RefSeq" id="WP_152759201.1">
    <property type="nucleotide sequence ID" value="NZ_WHNP01000011.1"/>
</dbReference>
<keyword evidence="7 10" id="KW-0407">Ion channel</keyword>
<dbReference type="GO" id="GO:0008076">
    <property type="term" value="C:voltage-gated potassium channel complex"/>
    <property type="evidence" value="ECO:0007669"/>
    <property type="project" value="InterPro"/>
</dbReference>
<dbReference type="GO" id="GO:0001508">
    <property type="term" value="P:action potential"/>
    <property type="evidence" value="ECO:0007669"/>
    <property type="project" value="TreeGrafter"/>
</dbReference>
<dbReference type="Proteomes" id="UP000484381">
    <property type="component" value="Unassembled WGS sequence"/>
</dbReference>